<dbReference type="EMBL" id="CAAALY010003005">
    <property type="protein sequence ID" value="VEL08041.1"/>
    <property type="molecule type" value="Genomic_DNA"/>
</dbReference>
<comment type="caution">
    <text evidence="2">The sequence shown here is derived from an EMBL/GenBank/DDBJ whole genome shotgun (WGS) entry which is preliminary data.</text>
</comment>
<dbReference type="Proteomes" id="UP000784294">
    <property type="component" value="Unassembled WGS sequence"/>
</dbReference>
<gene>
    <name evidence="2" type="ORF">PXEA_LOCUS1481</name>
</gene>
<proteinExistence type="predicted"/>
<keyword evidence="3" id="KW-1185">Reference proteome</keyword>
<feature type="compositionally biased region" description="Polar residues" evidence="1">
    <location>
        <begin position="28"/>
        <end position="42"/>
    </location>
</feature>
<accession>A0A448WC01</accession>
<evidence type="ECO:0000313" key="2">
    <source>
        <dbReference type="EMBL" id="VEL08041.1"/>
    </source>
</evidence>
<sequence>MLHNSAETLASLCETTSSSTSEGTGSCQPSSQSGRTVSSGPSSPLLRPIRDRLAAPDKPEDVAQAMASWGSTVHDSYALIEKPSLPAKLGRSRVASGQTLDEARAEPVARPPRRTIPVPRRVFVAVRSGRVQLFLTPPVRHSPEATSSDWI</sequence>
<reference evidence="2" key="1">
    <citation type="submission" date="2018-11" db="EMBL/GenBank/DDBJ databases">
        <authorList>
            <consortium name="Pathogen Informatics"/>
        </authorList>
    </citation>
    <scope>NUCLEOTIDE SEQUENCE</scope>
</reference>
<feature type="region of interest" description="Disordered" evidence="1">
    <location>
        <begin position="1"/>
        <end position="48"/>
    </location>
</feature>
<protein>
    <submittedName>
        <fullName evidence="2">Uncharacterized protein</fullName>
    </submittedName>
</protein>
<organism evidence="2 3">
    <name type="scientific">Protopolystoma xenopodis</name>
    <dbReference type="NCBI Taxonomy" id="117903"/>
    <lineage>
        <taxon>Eukaryota</taxon>
        <taxon>Metazoa</taxon>
        <taxon>Spiralia</taxon>
        <taxon>Lophotrochozoa</taxon>
        <taxon>Platyhelminthes</taxon>
        <taxon>Monogenea</taxon>
        <taxon>Polyopisthocotylea</taxon>
        <taxon>Polystomatidea</taxon>
        <taxon>Polystomatidae</taxon>
        <taxon>Protopolystoma</taxon>
    </lineage>
</organism>
<feature type="region of interest" description="Disordered" evidence="1">
    <location>
        <begin position="88"/>
        <end position="112"/>
    </location>
</feature>
<dbReference type="AlphaFoldDB" id="A0A448WC01"/>
<feature type="compositionally biased region" description="Low complexity" evidence="1">
    <location>
        <begin position="8"/>
        <end position="27"/>
    </location>
</feature>
<evidence type="ECO:0000256" key="1">
    <source>
        <dbReference type="SAM" id="MobiDB-lite"/>
    </source>
</evidence>
<evidence type="ECO:0000313" key="3">
    <source>
        <dbReference type="Proteomes" id="UP000784294"/>
    </source>
</evidence>
<name>A0A448WC01_9PLAT</name>